<keyword evidence="2" id="KW-0058">Aromatic hydrocarbons catabolism</keyword>
<comment type="similarity">
    <text evidence="1">Belongs to the peptidase S33 family.</text>
</comment>
<evidence type="ECO:0000256" key="3">
    <source>
        <dbReference type="ARBA" id="ARBA00022801"/>
    </source>
</evidence>
<evidence type="ECO:0000313" key="6">
    <source>
        <dbReference type="EMBL" id="APR51087.1"/>
    </source>
</evidence>
<protein>
    <submittedName>
        <fullName evidence="6">Epoxide hydrolase</fullName>
    </submittedName>
</protein>
<feature type="active site" description="Nucleophile" evidence="4">
    <location>
        <position position="167"/>
    </location>
</feature>
<sequence length="377" mass="41754">MVKAFAVEWSEREVEALKARLAACPLPPAPQGSGWALGCDRDFLERFRDRWLNGYDWRAAMRDLNRYPQFIAEIDGQTIHFVHIESAVADARPLLLTHGWPGSHYEFWSVIEPLSAAGFDLVIPSLPGYAFSGKPDQPIGPKRTAALWDRLMREVLGYPHYLAQGGDWGATVTSQIGLNHPEGLRGIHLNMLGLRSTEPPQNEAEIAWMAKSGAAQQMLGGYSALQMVKPLSLGWLGAGNPLGQAAWILERFHDWADLSQGHLETLFGLDHLITNVMLYMMTDSFTSSLWFYHGLIREGGINVAAGQRCEVPTGFAAFPGDALMPPPPRSRVELCFNLVHWTEPGMGGHFAAMEAPQAFAADVIKWADKVWLTETHA</sequence>
<dbReference type="EMBL" id="QQWO01000015">
    <property type="protein sequence ID" value="RSV00736.1"/>
    <property type="molecule type" value="Genomic_DNA"/>
</dbReference>
<organism evidence="6 8">
    <name type="scientific">Sphingomonas koreensis</name>
    <dbReference type="NCBI Taxonomy" id="93064"/>
    <lineage>
        <taxon>Bacteria</taxon>
        <taxon>Pseudomonadati</taxon>
        <taxon>Pseudomonadota</taxon>
        <taxon>Alphaproteobacteria</taxon>
        <taxon>Sphingomonadales</taxon>
        <taxon>Sphingomonadaceae</taxon>
        <taxon>Sphingomonas</taxon>
    </lineage>
</organism>
<keyword evidence="3 6" id="KW-0378">Hydrolase</keyword>
<evidence type="ECO:0000256" key="2">
    <source>
        <dbReference type="ARBA" id="ARBA00022797"/>
    </source>
</evidence>
<dbReference type="Proteomes" id="UP000286681">
    <property type="component" value="Unassembled WGS sequence"/>
</dbReference>
<dbReference type="Pfam" id="PF06441">
    <property type="entry name" value="EHN"/>
    <property type="match status" value="1"/>
</dbReference>
<dbReference type="InterPro" id="IPR016292">
    <property type="entry name" value="Epoxide_hydrolase"/>
</dbReference>
<dbReference type="InterPro" id="IPR000639">
    <property type="entry name" value="Epox_hydrolase-like"/>
</dbReference>
<dbReference type="InterPro" id="IPR010497">
    <property type="entry name" value="Epoxide_hydro_N"/>
</dbReference>
<reference evidence="6" key="1">
    <citation type="submission" date="2016-12" db="EMBL/GenBank/DDBJ databases">
        <title>Whole genome sequencing of Sphingomonas koreensis.</title>
        <authorList>
            <person name="Conlan S."/>
            <person name="Thomas P.J."/>
            <person name="Mullikin J."/>
            <person name="Palmore T.N."/>
            <person name="Frank K.M."/>
            <person name="Segre J.A."/>
        </authorList>
    </citation>
    <scope>NUCLEOTIDE SEQUENCE</scope>
    <source>
        <strain evidence="6">ABOJV</strain>
    </source>
</reference>
<feature type="domain" description="Epoxide hydrolase N-terminal" evidence="5">
    <location>
        <begin position="3"/>
        <end position="107"/>
    </location>
</feature>
<feature type="active site" description="Proton donor" evidence="4">
    <location>
        <position position="292"/>
    </location>
</feature>
<proteinExistence type="inferred from homology"/>
<name>A0A1L6J5G8_9SPHN</name>
<dbReference type="PANTHER" id="PTHR21661">
    <property type="entry name" value="EPOXIDE HYDROLASE 1-RELATED"/>
    <property type="match status" value="1"/>
</dbReference>
<dbReference type="STRING" id="93064.BRX40_00350"/>
<dbReference type="OrthoDB" id="27092at2"/>
<dbReference type="Proteomes" id="UP000185161">
    <property type="component" value="Chromosome"/>
</dbReference>
<evidence type="ECO:0000256" key="1">
    <source>
        <dbReference type="ARBA" id="ARBA00010088"/>
    </source>
</evidence>
<evidence type="ECO:0000256" key="4">
    <source>
        <dbReference type="PIRSR" id="PIRSR001112-1"/>
    </source>
</evidence>
<dbReference type="SUPFAM" id="SSF53474">
    <property type="entry name" value="alpha/beta-Hydrolases"/>
    <property type="match status" value="1"/>
</dbReference>
<reference evidence="7 9" key="3">
    <citation type="submission" date="2018-07" db="EMBL/GenBank/DDBJ databases">
        <title>Genomic and Epidemiologic Investigation of an Indolent Hospital Outbreak.</title>
        <authorList>
            <person name="Johnson R.C."/>
            <person name="Deming C."/>
            <person name="Conlan S."/>
            <person name="Zellmer C.J."/>
            <person name="Michelin A.V."/>
            <person name="Lee-Lin S."/>
            <person name="Thomas P.J."/>
            <person name="Park M."/>
            <person name="Weingarten R.A."/>
            <person name="Less J."/>
            <person name="Dekker J.P."/>
            <person name="Frank K.M."/>
            <person name="Musser K.A."/>
            <person name="Mcquiston J.R."/>
            <person name="Henderson D.K."/>
            <person name="Lau A.F."/>
            <person name="Palmore T.N."/>
            <person name="Segre J.A."/>
        </authorList>
    </citation>
    <scope>NUCLEOTIDE SEQUENCE [LARGE SCALE GENOMIC DNA]</scope>
    <source>
        <strain evidence="7 9">SK-NIH.Env10_0317</strain>
    </source>
</reference>
<evidence type="ECO:0000313" key="8">
    <source>
        <dbReference type="Proteomes" id="UP000185161"/>
    </source>
</evidence>
<dbReference type="KEGG" id="skr:BRX40_00350"/>
<gene>
    <name evidence="6" type="ORF">BRX40_00350</name>
    <name evidence="7" type="ORF">CA257_16820</name>
</gene>
<dbReference type="InterPro" id="IPR029058">
    <property type="entry name" value="AB_hydrolase_fold"/>
</dbReference>
<dbReference type="GO" id="GO:0097176">
    <property type="term" value="P:epoxide metabolic process"/>
    <property type="evidence" value="ECO:0007669"/>
    <property type="project" value="TreeGrafter"/>
</dbReference>
<evidence type="ECO:0000313" key="9">
    <source>
        <dbReference type="Proteomes" id="UP000286681"/>
    </source>
</evidence>
<dbReference type="GO" id="GO:0004301">
    <property type="term" value="F:epoxide hydrolase activity"/>
    <property type="evidence" value="ECO:0007669"/>
    <property type="project" value="TreeGrafter"/>
</dbReference>
<dbReference type="EMBL" id="CP018820">
    <property type="protein sequence ID" value="APR51087.1"/>
    <property type="molecule type" value="Genomic_DNA"/>
</dbReference>
<accession>A0A1L6J5G8</accession>
<dbReference type="PANTHER" id="PTHR21661:SF35">
    <property type="entry name" value="EPOXIDE HYDROLASE"/>
    <property type="match status" value="1"/>
</dbReference>
<dbReference type="RefSeq" id="WP_075150280.1">
    <property type="nucleotide sequence ID" value="NZ_CP018820.1"/>
</dbReference>
<dbReference type="GeneID" id="44131005"/>
<dbReference type="AlphaFoldDB" id="A0A1L6J5G8"/>
<evidence type="ECO:0000313" key="7">
    <source>
        <dbReference type="EMBL" id="RSV00736.1"/>
    </source>
</evidence>
<dbReference type="Gene3D" id="3.40.50.1820">
    <property type="entry name" value="alpha/beta hydrolase"/>
    <property type="match status" value="1"/>
</dbReference>
<reference evidence="8" key="2">
    <citation type="submission" date="2016-12" db="EMBL/GenBank/DDBJ databases">
        <title>Whole genome sequencing of Sphingomonas sp. ABOJV.</title>
        <authorList>
            <person name="Conlan S."/>
            <person name="Thomas P.J."/>
            <person name="Mullikin J."/>
            <person name="Palmore T.N."/>
            <person name="Frank K.M."/>
            <person name="Segre J.A."/>
        </authorList>
    </citation>
    <scope>NUCLEOTIDE SEQUENCE [LARGE SCALE GENOMIC DNA]</scope>
    <source>
        <strain evidence="8">ABOJV</strain>
    </source>
</reference>
<feature type="active site" description="Proton acceptor" evidence="4">
    <location>
        <position position="349"/>
    </location>
</feature>
<dbReference type="PRINTS" id="PR00412">
    <property type="entry name" value="EPOXHYDRLASE"/>
</dbReference>
<dbReference type="PIRSF" id="PIRSF001112">
    <property type="entry name" value="Epoxide_hydrolase"/>
    <property type="match status" value="1"/>
</dbReference>
<evidence type="ECO:0000259" key="5">
    <source>
        <dbReference type="Pfam" id="PF06441"/>
    </source>
</evidence>
<keyword evidence="8" id="KW-1185">Reference proteome</keyword>